<dbReference type="InterPro" id="IPR025893">
    <property type="entry name" value="Tocopherol_cyclase"/>
</dbReference>
<dbReference type="PANTHER" id="PTHR35309:SF4">
    <property type="entry name" value="TOCOPHEROL CYCLASE"/>
    <property type="match status" value="1"/>
</dbReference>
<dbReference type="GO" id="GO:0009976">
    <property type="term" value="F:tocopherol cyclase activity"/>
    <property type="evidence" value="ECO:0007669"/>
    <property type="project" value="InterPro"/>
</dbReference>
<comment type="caution">
    <text evidence="1">The sequence shown here is derived from an EMBL/GenBank/DDBJ whole genome shotgun (WGS) entry which is preliminary data.</text>
</comment>
<organism evidence="1 2">
    <name type="scientific">Karstenula rhodostoma CBS 690.94</name>
    <dbReference type="NCBI Taxonomy" id="1392251"/>
    <lineage>
        <taxon>Eukaryota</taxon>
        <taxon>Fungi</taxon>
        <taxon>Dikarya</taxon>
        <taxon>Ascomycota</taxon>
        <taxon>Pezizomycotina</taxon>
        <taxon>Dothideomycetes</taxon>
        <taxon>Pleosporomycetidae</taxon>
        <taxon>Pleosporales</taxon>
        <taxon>Massarineae</taxon>
        <taxon>Didymosphaeriaceae</taxon>
        <taxon>Karstenula</taxon>
    </lineage>
</organism>
<dbReference type="Proteomes" id="UP000799764">
    <property type="component" value="Unassembled WGS sequence"/>
</dbReference>
<dbReference type="OrthoDB" id="5421239at2759"/>
<dbReference type="EMBL" id="MU001496">
    <property type="protein sequence ID" value="KAF2447469.1"/>
    <property type="molecule type" value="Genomic_DNA"/>
</dbReference>
<evidence type="ECO:0000313" key="2">
    <source>
        <dbReference type="Proteomes" id="UP000799764"/>
    </source>
</evidence>
<reference evidence="1" key="1">
    <citation type="journal article" date="2020" name="Stud. Mycol.">
        <title>101 Dothideomycetes genomes: a test case for predicting lifestyles and emergence of pathogens.</title>
        <authorList>
            <person name="Haridas S."/>
            <person name="Albert R."/>
            <person name="Binder M."/>
            <person name="Bloem J."/>
            <person name="Labutti K."/>
            <person name="Salamov A."/>
            <person name="Andreopoulos B."/>
            <person name="Baker S."/>
            <person name="Barry K."/>
            <person name="Bills G."/>
            <person name="Bluhm B."/>
            <person name="Cannon C."/>
            <person name="Castanera R."/>
            <person name="Culley D."/>
            <person name="Daum C."/>
            <person name="Ezra D."/>
            <person name="Gonzalez J."/>
            <person name="Henrissat B."/>
            <person name="Kuo A."/>
            <person name="Liang C."/>
            <person name="Lipzen A."/>
            <person name="Lutzoni F."/>
            <person name="Magnuson J."/>
            <person name="Mondo S."/>
            <person name="Nolan M."/>
            <person name="Ohm R."/>
            <person name="Pangilinan J."/>
            <person name="Park H.-J."/>
            <person name="Ramirez L."/>
            <person name="Alfaro M."/>
            <person name="Sun H."/>
            <person name="Tritt A."/>
            <person name="Yoshinaga Y."/>
            <person name="Zwiers L.-H."/>
            <person name="Turgeon B."/>
            <person name="Goodwin S."/>
            <person name="Spatafora J."/>
            <person name="Crous P."/>
            <person name="Grigoriev I."/>
        </authorList>
    </citation>
    <scope>NUCLEOTIDE SEQUENCE</scope>
    <source>
        <strain evidence="1">CBS 690.94</strain>
    </source>
</reference>
<dbReference type="AlphaFoldDB" id="A0A9P4UD57"/>
<name>A0A9P4UD57_9PLEO</name>
<keyword evidence="2" id="KW-1185">Reference proteome</keyword>
<protein>
    <submittedName>
        <fullName evidence="1">Uncharacterized protein</fullName>
    </submittedName>
</protein>
<dbReference type="PANTHER" id="PTHR35309">
    <property type="match status" value="1"/>
</dbReference>
<gene>
    <name evidence="1" type="ORF">P171DRAFT_225838</name>
</gene>
<proteinExistence type="predicted"/>
<sequence length="343" mass="38429">MDHFAPHPKSRFEGFYSKFDLPSGSHVALVICTVPKATTLPPHMVSFTYYPASGSPIFQREHWVSHIERVITGPNNAFELRTDFGTMSVTPEGDTTYTLEAPEWSLNATSTSRTPWFPEQSSSTPESWLVHLPLPLHWHVHSLSSQAEYHLEIPSRDVDEKDTAALHQEKNWANSFPSAHTWAQARDPSTARGICLAGGKILGMHAFLLGYRSPKLNLDFAPPFALAGLIPFPFVPWMISPFMTHVVDYASRAISLTVCSLFYKIEVRAQAPKEGGWFGLGSPFPEGHRKNFCSESFLATVDVVVWERSVWGWAWREAERATFEGASLEFAGEYFPARGDKGE</sequence>
<accession>A0A9P4UD57</accession>
<evidence type="ECO:0000313" key="1">
    <source>
        <dbReference type="EMBL" id="KAF2447469.1"/>
    </source>
</evidence>